<dbReference type="GO" id="GO:0008081">
    <property type="term" value="F:phosphoric diester hydrolase activity"/>
    <property type="evidence" value="ECO:0007669"/>
    <property type="project" value="InterPro"/>
</dbReference>
<dbReference type="SUPFAM" id="SSF51695">
    <property type="entry name" value="PLC-like phosphodiesterases"/>
    <property type="match status" value="1"/>
</dbReference>
<dbReference type="PANTHER" id="PTHR31571:SF5">
    <property type="entry name" value="ALTERED INHERITANCE OF MITOCHONDRIA PROTEIN 6"/>
    <property type="match status" value="1"/>
</dbReference>
<keyword evidence="4" id="KW-1185">Reference proteome</keyword>
<reference evidence="3" key="1">
    <citation type="journal article" date="2020" name="Stud. Mycol.">
        <title>101 Dothideomycetes genomes: a test case for predicting lifestyles and emergence of pathogens.</title>
        <authorList>
            <person name="Haridas S."/>
            <person name="Albert R."/>
            <person name="Binder M."/>
            <person name="Bloem J."/>
            <person name="Labutti K."/>
            <person name="Salamov A."/>
            <person name="Andreopoulos B."/>
            <person name="Baker S."/>
            <person name="Barry K."/>
            <person name="Bills G."/>
            <person name="Bluhm B."/>
            <person name="Cannon C."/>
            <person name="Castanera R."/>
            <person name="Culley D."/>
            <person name="Daum C."/>
            <person name="Ezra D."/>
            <person name="Gonzalez J."/>
            <person name="Henrissat B."/>
            <person name="Kuo A."/>
            <person name="Liang C."/>
            <person name="Lipzen A."/>
            <person name="Lutzoni F."/>
            <person name="Magnuson J."/>
            <person name="Mondo S."/>
            <person name="Nolan M."/>
            <person name="Ohm R."/>
            <person name="Pangilinan J."/>
            <person name="Park H.-J."/>
            <person name="Ramirez L."/>
            <person name="Alfaro M."/>
            <person name="Sun H."/>
            <person name="Tritt A."/>
            <person name="Yoshinaga Y."/>
            <person name="Zwiers L.-H."/>
            <person name="Turgeon B."/>
            <person name="Goodwin S."/>
            <person name="Spatafora J."/>
            <person name="Crous P."/>
            <person name="Grigoriev I."/>
        </authorList>
    </citation>
    <scope>NUCLEOTIDE SEQUENCE</scope>
    <source>
        <strain evidence="3">CBS 279.74</strain>
    </source>
</reference>
<dbReference type="PANTHER" id="PTHR31571">
    <property type="entry name" value="ALTERED INHERITANCE OF MITOCHONDRIA PROTEIN 6"/>
    <property type="match status" value="1"/>
</dbReference>
<evidence type="ECO:0000313" key="3">
    <source>
        <dbReference type="EMBL" id="KAF2703456.1"/>
    </source>
</evidence>
<feature type="chain" id="PRO_5026074247" evidence="2">
    <location>
        <begin position="20"/>
        <end position="338"/>
    </location>
</feature>
<keyword evidence="2" id="KW-0732">Signal</keyword>
<dbReference type="InterPro" id="IPR039559">
    <property type="entry name" value="AIM6_PI-PLC-like_dom"/>
</dbReference>
<feature type="signal peptide" evidence="2">
    <location>
        <begin position="1"/>
        <end position="19"/>
    </location>
</feature>
<evidence type="ECO:0000256" key="2">
    <source>
        <dbReference type="SAM" id="SignalP"/>
    </source>
</evidence>
<gene>
    <name evidence="3" type="ORF">K504DRAFT_463517</name>
</gene>
<evidence type="ECO:0000313" key="4">
    <source>
        <dbReference type="Proteomes" id="UP000799428"/>
    </source>
</evidence>
<dbReference type="EMBL" id="MU005787">
    <property type="protein sequence ID" value="KAF2703456.1"/>
    <property type="molecule type" value="Genomic_DNA"/>
</dbReference>
<organism evidence="3 4">
    <name type="scientific">Pleomassaria siparia CBS 279.74</name>
    <dbReference type="NCBI Taxonomy" id="1314801"/>
    <lineage>
        <taxon>Eukaryota</taxon>
        <taxon>Fungi</taxon>
        <taxon>Dikarya</taxon>
        <taxon>Ascomycota</taxon>
        <taxon>Pezizomycotina</taxon>
        <taxon>Dothideomycetes</taxon>
        <taxon>Pleosporomycetidae</taxon>
        <taxon>Pleosporales</taxon>
        <taxon>Pleomassariaceae</taxon>
        <taxon>Pleomassaria</taxon>
    </lineage>
</organism>
<proteinExistence type="inferred from homology"/>
<name>A0A6G1JS68_9PLEO</name>
<dbReference type="CDD" id="cd08577">
    <property type="entry name" value="PI-PLCc_GDPD_SF_unchar3"/>
    <property type="match status" value="1"/>
</dbReference>
<comment type="similarity">
    <text evidence="1">Belongs to the AIM6 family.</text>
</comment>
<dbReference type="AlphaFoldDB" id="A0A6G1JS68"/>
<accession>A0A6G1JS68</accession>
<dbReference type="InterPro" id="IPR051236">
    <property type="entry name" value="HAT_RTT109-like"/>
</dbReference>
<evidence type="ECO:0000256" key="1">
    <source>
        <dbReference type="ARBA" id="ARBA00008858"/>
    </source>
</evidence>
<sequence length="338" mass="36120">MKPLHLALPSCFLATCTLSDFTIPDASLAYAGAGAGAGAGAAGVGGALQNILKNTDGSDKYSYPTDLTRGIIPKPFHSHNDYWRPVPFYSGLSYGAVSTEADVWLINGTLFVGHQLSALTRQRTLESLYISPILDTLQRQNPTTIFAPSPTKHGVFDADSEQTLYLFIDVKTDGPSTWAAVLSALTPLLDRGYLSGYDGRTFTSGPVTVVGTGNAPLSAVQAAVPRYAFYDAPLALLDSSFANLTSDDSPIASVNFADVFGDDDVVVRGGGALGEDALVTLRRQVKVAHDKGIKTRYWNQPAWPVGARNRIWKQLWDEGVDLLNVDDLSGAAGFWDGT</sequence>
<dbReference type="OrthoDB" id="4153866at2759"/>
<dbReference type="InterPro" id="IPR017946">
    <property type="entry name" value="PLC-like_Pdiesterase_TIM-brl"/>
</dbReference>
<dbReference type="Proteomes" id="UP000799428">
    <property type="component" value="Unassembled WGS sequence"/>
</dbReference>
<protein>
    <submittedName>
        <fullName evidence="3">Uncharacterized protein</fullName>
    </submittedName>
</protein>
<dbReference type="GO" id="GO:0006629">
    <property type="term" value="P:lipid metabolic process"/>
    <property type="evidence" value="ECO:0007669"/>
    <property type="project" value="InterPro"/>
</dbReference>